<feature type="compositionally biased region" description="Basic and acidic residues" evidence="17">
    <location>
        <begin position="207"/>
        <end position="216"/>
    </location>
</feature>
<feature type="region of interest" description="Disordered" evidence="17">
    <location>
        <begin position="53"/>
        <end position="132"/>
    </location>
</feature>
<comment type="catalytic activity">
    <reaction evidence="8">
        <text>a 1,2-diacyl-sn-glycero-3-phospho-(1D-myo-inositol-3,4,5-trisphosphate) + H2O = a 1,2-diacyl-sn-glycero-3-phospho-(1D-myo-inositol-3,4-bisphosphate) + phosphate</text>
        <dbReference type="Rhea" id="RHEA:25528"/>
        <dbReference type="ChEBI" id="CHEBI:15377"/>
        <dbReference type="ChEBI" id="CHEBI:43474"/>
        <dbReference type="ChEBI" id="CHEBI:57658"/>
        <dbReference type="ChEBI" id="CHEBI:57836"/>
        <dbReference type="EC" id="3.1.3.86"/>
    </reaction>
    <physiologicalReaction direction="left-to-right" evidence="8">
        <dbReference type="Rhea" id="RHEA:25529"/>
    </physiologicalReaction>
</comment>
<evidence type="ECO:0000256" key="17">
    <source>
        <dbReference type="SAM" id="MobiDB-lite"/>
    </source>
</evidence>
<dbReference type="GO" id="GO:0034485">
    <property type="term" value="F:phosphatidylinositol-3,4,5-trisphosphate 5-phosphatase activity"/>
    <property type="evidence" value="ECO:0007669"/>
    <property type="project" value="UniProtKB-EC"/>
</dbReference>
<feature type="compositionally biased region" description="Basic and acidic residues" evidence="17">
    <location>
        <begin position="55"/>
        <end position="71"/>
    </location>
</feature>
<dbReference type="eggNOG" id="KOG0565">
    <property type="taxonomic scope" value="Eukaryota"/>
</dbReference>
<feature type="region of interest" description="Disordered" evidence="17">
    <location>
        <begin position="164"/>
        <end position="246"/>
    </location>
</feature>
<dbReference type="RefSeq" id="XP_005987452.1">
    <property type="nucleotide sequence ID" value="XM_005987390.3"/>
</dbReference>
<sequence>MVCLWHMRIINDDVPGFETNTLNIELMRMDIQNGLSVQPIAGVSHSLTPTKLKHKQVENQEAEERKKKEEIVESAEEEDYNKETTLNDTLKFPPEEVGHGIKGAHKHFIPKPPSKPKPPSQPQGEWASSPVEINRRRKLKISQENLTDVSEISSSAEFHPDELVDLPNLDHSTKLQNGMHSQLSAQSGRPNECVQQETGRNSSSNKSDSENQDYSRHSAAKGVKSPKAKSKLPTVTPTQPLPPLDMQATSHVLRTTNKIDQDCMDYAQTQASRFARQRRSLSDGKLQDSMVPDNSSVSSMKSSSTMRFPILCKDIRKRNYLEGSLLSTGALLGSEELDRHFPNRKIGIYVVTWNMQGRKELPENLNDFLLPSDSDFAQDMYVVGTQESCPDRREWEIRLQETLGPQYVMLSSASHGVLYLAVFMKRDLIWFCSEVEHAFVTTRIVSQIKTKGAVGVCFTFFGTSFLFVTSHFTSGSTKVYERILDYKKIIEALALPRNLPDTNPYRSDHLDVTTRFDEVLWFGDLNFRLANSRMEIDLLLKQNLKNNMSSLLQYDQLLKEMQDGSIFNGFREAVIGFLPTYKFDVGCDTYDSSAKQRIPSYTDRIVYKSRQQHDIHATKYACCTTFKNSDHRPVYGIFQVKLRPGRDNIPLCAGHFDRVLYLEGIKRRLAREISRSMSIKSHRDSLICTIA</sequence>
<evidence type="ECO:0000313" key="20">
    <source>
        <dbReference type="Proteomes" id="UP000008672"/>
    </source>
</evidence>
<dbReference type="OrthoDB" id="2248459at2759"/>
<dbReference type="CTD" id="56623"/>
<dbReference type="FunCoup" id="H3BEM7">
    <property type="interactions" value="1504"/>
</dbReference>
<dbReference type="EMBL" id="AFYH01007993">
    <property type="status" value="NOT_ANNOTATED_CDS"/>
    <property type="molecule type" value="Genomic_DNA"/>
</dbReference>
<dbReference type="GO" id="GO:0046856">
    <property type="term" value="P:phosphatidylinositol dephosphorylation"/>
    <property type="evidence" value="ECO:0007669"/>
    <property type="project" value="InterPro"/>
</dbReference>
<gene>
    <name evidence="19" type="primary">INPP5E</name>
</gene>
<comment type="catalytic activity">
    <reaction evidence="10">
        <text>a 1,2-diacyl-sn-glycero-3-phospho-(1D-myo-inositol-3,5-bisphosphate) + H2O = a 1,2-diacyl-sn-glycero-3-phospho-(1D-myo-inositol-3-phosphate) + phosphate</text>
        <dbReference type="Rhea" id="RHEA:32955"/>
        <dbReference type="ChEBI" id="CHEBI:15377"/>
        <dbReference type="ChEBI" id="CHEBI:43474"/>
        <dbReference type="ChEBI" id="CHEBI:57923"/>
        <dbReference type="ChEBI" id="CHEBI:58088"/>
    </reaction>
    <physiologicalReaction direction="left-to-right" evidence="10">
        <dbReference type="Rhea" id="RHEA:32956"/>
    </physiologicalReaction>
</comment>
<evidence type="ECO:0000313" key="19">
    <source>
        <dbReference type="Ensembl" id="ENSLACP00000020348.2"/>
    </source>
</evidence>
<evidence type="ECO:0000256" key="11">
    <source>
        <dbReference type="ARBA" id="ARBA00061856"/>
    </source>
</evidence>
<keyword evidence="20" id="KW-1185">Reference proteome</keyword>
<name>H3BEM7_LATCH</name>
<dbReference type="OMA" id="IATWNMH"/>
<evidence type="ECO:0000256" key="2">
    <source>
        <dbReference type="ARBA" id="ARBA00004344"/>
    </source>
</evidence>
<dbReference type="InParanoid" id="H3BEM7"/>
<comment type="subcellular location">
    <subcellularLocation>
        <location evidence="1">Cell projection</location>
        <location evidence="1">Cilium</location>
    </subcellularLocation>
    <subcellularLocation>
        <location evidence="2">Golgi apparatus</location>
        <location evidence="2">Golgi stack membrane</location>
        <topology evidence="2">Peripheral membrane protein</topology>
        <orientation evidence="2">Cytoplasmic side</orientation>
    </subcellularLocation>
</comment>
<dbReference type="EMBL" id="AFYH01007992">
    <property type="status" value="NOT_ANNOTATED_CDS"/>
    <property type="molecule type" value="Genomic_DNA"/>
</dbReference>
<evidence type="ECO:0000256" key="14">
    <source>
        <dbReference type="ARBA" id="ARBA00079915"/>
    </source>
</evidence>
<dbReference type="GO" id="GO:0004439">
    <property type="term" value="F:phosphatidylinositol-4,5-bisphosphate 5-phosphatase activity"/>
    <property type="evidence" value="ECO:0007669"/>
    <property type="project" value="UniProtKB-EC"/>
</dbReference>
<dbReference type="Gene3D" id="3.60.10.10">
    <property type="entry name" value="Endonuclease/exonuclease/phosphatase"/>
    <property type="match status" value="1"/>
</dbReference>
<dbReference type="InterPro" id="IPR042478">
    <property type="entry name" value="INPP5E"/>
</dbReference>
<evidence type="ECO:0000256" key="8">
    <source>
        <dbReference type="ARBA" id="ARBA00023377"/>
    </source>
</evidence>
<dbReference type="EC" id="3.1.3.36" evidence="4"/>
<dbReference type="GO" id="GO:0032580">
    <property type="term" value="C:Golgi cisterna membrane"/>
    <property type="evidence" value="ECO:0007669"/>
    <property type="project" value="UniProtKB-SubCell"/>
</dbReference>
<evidence type="ECO:0000256" key="7">
    <source>
        <dbReference type="ARBA" id="ARBA00023273"/>
    </source>
</evidence>
<evidence type="ECO:0000256" key="3">
    <source>
        <dbReference type="ARBA" id="ARBA00012981"/>
    </source>
</evidence>
<evidence type="ECO:0000259" key="18">
    <source>
        <dbReference type="SMART" id="SM00128"/>
    </source>
</evidence>
<reference evidence="20" key="1">
    <citation type="submission" date="2011-08" db="EMBL/GenBank/DDBJ databases">
        <title>The draft genome of Latimeria chalumnae.</title>
        <authorList>
            <person name="Di Palma F."/>
            <person name="Alfoldi J."/>
            <person name="Johnson J."/>
            <person name="Berlin A."/>
            <person name="Gnerre S."/>
            <person name="Jaffe D."/>
            <person name="MacCallum I."/>
            <person name="Young S."/>
            <person name="Walker B.J."/>
            <person name="Lander E."/>
            <person name="Lindblad-Toh K."/>
        </authorList>
    </citation>
    <scope>NUCLEOTIDE SEQUENCE [LARGE SCALE GENOMIC DNA]</scope>
    <source>
        <strain evidence="20">Wild caught</strain>
    </source>
</reference>
<evidence type="ECO:0000256" key="1">
    <source>
        <dbReference type="ARBA" id="ARBA00004138"/>
    </source>
</evidence>
<dbReference type="KEGG" id="lcm:102357566"/>
<evidence type="ECO:0000256" key="12">
    <source>
        <dbReference type="ARBA" id="ARBA00068933"/>
    </source>
</evidence>
<feature type="domain" description="Inositol polyphosphate-related phosphatase" evidence="18">
    <location>
        <begin position="344"/>
        <end position="646"/>
    </location>
</feature>
<dbReference type="PANTHER" id="PTHR46625:SF1">
    <property type="entry name" value="PHOSPHATIDYLINOSITOL POLYPHOSPHATE 5-PHOSPHATASE TYPE IV"/>
    <property type="match status" value="1"/>
</dbReference>
<dbReference type="EMBL" id="AFYH01007996">
    <property type="status" value="NOT_ANNOTATED_CDS"/>
    <property type="molecule type" value="Genomic_DNA"/>
</dbReference>
<protein>
    <recommendedName>
        <fullName evidence="12">Phosphatidylinositol polyphosphate 5-phosphatase type IV</fullName>
        <ecNumber evidence="4">3.1.3.36</ecNumber>
        <ecNumber evidence="3">3.1.3.86</ecNumber>
    </recommendedName>
    <alternativeName>
        <fullName evidence="15">72 kDa inositol polyphosphate 5-phosphatase</fullName>
    </alternativeName>
    <alternativeName>
        <fullName evidence="14">Inositol polyphosphate-5-phosphatase E</fullName>
    </alternativeName>
    <alternativeName>
        <fullName evidence="13">Phosphatidylinositol 4,5-bisphosphate 5-phosphatase</fullName>
    </alternativeName>
    <alternativeName>
        <fullName evidence="16">Phosphatidylinositol-3,4,5-trisphosphate 5-phosphatase</fullName>
    </alternativeName>
</protein>
<dbReference type="GO" id="GO:0005930">
    <property type="term" value="C:axoneme"/>
    <property type="evidence" value="ECO:0007669"/>
    <property type="project" value="TreeGrafter"/>
</dbReference>
<dbReference type="FunFam" id="3.60.10.10:FF:000039">
    <property type="entry name" value="72 kDa inositol polyphosphate 5-phosphatase"/>
    <property type="match status" value="1"/>
</dbReference>
<evidence type="ECO:0000256" key="10">
    <source>
        <dbReference type="ARBA" id="ARBA00052324"/>
    </source>
</evidence>
<comment type="subunit">
    <text evidence="11">Interacts (when prenylated) with PDE6D; this is important for normal location in cilia.</text>
</comment>
<dbReference type="EMBL" id="AFYH01007995">
    <property type="status" value="NOT_ANNOTATED_CDS"/>
    <property type="molecule type" value="Genomic_DNA"/>
</dbReference>
<dbReference type="AlphaFoldDB" id="H3BEM7"/>
<dbReference type="EMBL" id="AFYH01007991">
    <property type="status" value="NOT_ANNOTATED_CDS"/>
    <property type="molecule type" value="Genomic_DNA"/>
</dbReference>
<keyword evidence="6" id="KW-0443">Lipid metabolism</keyword>
<dbReference type="InterPro" id="IPR036691">
    <property type="entry name" value="Endo/exonu/phosph_ase_sf"/>
</dbReference>
<feature type="region of interest" description="Disordered" evidence="17">
    <location>
        <begin position="274"/>
        <end position="300"/>
    </location>
</feature>
<evidence type="ECO:0000256" key="9">
    <source>
        <dbReference type="ARBA" id="ARBA00050516"/>
    </source>
</evidence>
<dbReference type="GeneID" id="102357566"/>
<dbReference type="GO" id="GO:0004445">
    <property type="term" value="F:inositol-polyphosphate 5-phosphatase activity"/>
    <property type="evidence" value="ECO:0007669"/>
    <property type="project" value="InterPro"/>
</dbReference>
<dbReference type="Proteomes" id="UP000008672">
    <property type="component" value="Unassembled WGS sequence"/>
</dbReference>
<organism evidence="19 20">
    <name type="scientific">Latimeria chalumnae</name>
    <name type="common">Coelacanth</name>
    <dbReference type="NCBI Taxonomy" id="7897"/>
    <lineage>
        <taxon>Eukaryota</taxon>
        <taxon>Metazoa</taxon>
        <taxon>Chordata</taxon>
        <taxon>Craniata</taxon>
        <taxon>Vertebrata</taxon>
        <taxon>Euteleostomi</taxon>
        <taxon>Coelacanthiformes</taxon>
        <taxon>Coelacanthidae</taxon>
        <taxon>Latimeria</taxon>
    </lineage>
</organism>
<dbReference type="CDD" id="cd09095">
    <property type="entry name" value="INPP5c_INPP5E-like"/>
    <property type="match status" value="1"/>
</dbReference>
<reference evidence="19" key="3">
    <citation type="submission" date="2025-09" db="UniProtKB">
        <authorList>
            <consortium name="Ensembl"/>
        </authorList>
    </citation>
    <scope>IDENTIFICATION</scope>
</reference>
<reference evidence="19" key="2">
    <citation type="submission" date="2025-08" db="UniProtKB">
        <authorList>
            <consortium name="Ensembl"/>
        </authorList>
    </citation>
    <scope>IDENTIFICATION</scope>
</reference>
<dbReference type="STRING" id="7897.ENSLACP00000020348"/>
<evidence type="ECO:0000256" key="6">
    <source>
        <dbReference type="ARBA" id="ARBA00023098"/>
    </source>
</evidence>
<dbReference type="GeneTree" id="ENSGT00940000158199"/>
<dbReference type="Pfam" id="PF22669">
    <property type="entry name" value="Exo_endo_phos2"/>
    <property type="match status" value="1"/>
</dbReference>
<dbReference type="EMBL" id="AFYH01007994">
    <property type="status" value="NOT_ANNOTATED_CDS"/>
    <property type="molecule type" value="Genomic_DNA"/>
</dbReference>
<feature type="compositionally biased region" description="Polar residues" evidence="17">
    <location>
        <begin position="174"/>
        <end position="206"/>
    </location>
</feature>
<feature type="compositionally biased region" description="Pro residues" evidence="17">
    <location>
        <begin position="110"/>
        <end position="121"/>
    </location>
</feature>
<dbReference type="Ensembl" id="ENSLACT00000020488.2">
    <property type="protein sequence ID" value="ENSLACP00000020348.2"/>
    <property type="gene ID" value="ENSLACG00000017879.2"/>
</dbReference>
<evidence type="ECO:0000256" key="13">
    <source>
        <dbReference type="ARBA" id="ARBA00075837"/>
    </source>
</evidence>
<evidence type="ECO:0000256" key="5">
    <source>
        <dbReference type="ARBA" id="ARBA00022801"/>
    </source>
</evidence>
<dbReference type="InterPro" id="IPR000300">
    <property type="entry name" value="IPPc"/>
</dbReference>
<dbReference type="SUPFAM" id="SSF56219">
    <property type="entry name" value="DNase I-like"/>
    <property type="match status" value="1"/>
</dbReference>
<keyword evidence="5" id="KW-0378">Hydrolase</keyword>
<dbReference type="PANTHER" id="PTHR46625">
    <property type="entry name" value="72 KDA INOSITOL POLYPHOSPHATE 5-PHOSPHATASE"/>
    <property type="match status" value="1"/>
</dbReference>
<evidence type="ECO:0000256" key="15">
    <source>
        <dbReference type="ARBA" id="ARBA00080252"/>
    </source>
</evidence>
<dbReference type="EC" id="3.1.3.86" evidence="3"/>
<comment type="catalytic activity">
    <reaction evidence="9">
        <text>a 1,2-diacyl-sn-glycero-3-phospho-(1D-myo-inositol-4,5-bisphosphate) + H2O = a 1,2-diacyl-sn-glycero-3-phospho-(1D-myo-inositol 4-phosphate) + phosphate</text>
        <dbReference type="Rhea" id="RHEA:22764"/>
        <dbReference type="ChEBI" id="CHEBI:15377"/>
        <dbReference type="ChEBI" id="CHEBI:43474"/>
        <dbReference type="ChEBI" id="CHEBI:58178"/>
        <dbReference type="ChEBI" id="CHEBI:58456"/>
        <dbReference type="EC" id="3.1.3.36"/>
    </reaction>
    <physiologicalReaction direction="left-to-right" evidence="9">
        <dbReference type="Rhea" id="RHEA:22765"/>
    </physiologicalReaction>
</comment>
<dbReference type="GO" id="GO:0005634">
    <property type="term" value="C:nucleus"/>
    <property type="evidence" value="ECO:0007669"/>
    <property type="project" value="TreeGrafter"/>
</dbReference>
<accession>H3BEM7</accession>
<dbReference type="HOGENOM" id="CLU_011711_5_5_1"/>
<evidence type="ECO:0000256" key="4">
    <source>
        <dbReference type="ARBA" id="ARBA00013044"/>
    </source>
</evidence>
<dbReference type="SMART" id="SM00128">
    <property type="entry name" value="IPPc"/>
    <property type="match status" value="1"/>
</dbReference>
<proteinExistence type="predicted"/>
<keyword evidence="7" id="KW-0966">Cell projection</keyword>
<evidence type="ECO:0000256" key="16">
    <source>
        <dbReference type="ARBA" id="ARBA00083336"/>
    </source>
</evidence>